<feature type="transmembrane region" description="Helical" evidence="6">
    <location>
        <begin position="407"/>
        <end position="428"/>
    </location>
</feature>
<dbReference type="RefSeq" id="WP_002373832.1">
    <property type="nucleotide sequence ID" value="NZ_JH813166.1"/>
</dbReference>
<keyword evidence="4 6" id="KW-1133">Transmembrane helix</keyword>
<feature type="transmembrane region" description="Helical" evidence="6">
    <location>
        <begin position="88"/>
        <end position="109"/>
    </location>
</feature>
<dbReference type="PANTHER" id="PTHR23513:SF6">
    <property type="entry name" value="MAJOR FACILITATOR SUPERFAMILY ASSOCIATED DOMAIN-CONTAINING PROTEIN"/>
    <property type="match status" value="1"/>
</dbReference>
<evidence type="ECO:0000256" key="1">
    <source>
        <dbReference type="ARBA" id="ARBA00004651"/>
    </source>
</evidence>
<sequence>MKKTKGAWSMNTLTLEQQSKKQVMKAAISSLIGTFGSSIFTFGLSLMLLEKTGLAISFVLASVIQPILAIFLTPIVGPIVDRYDRKKVIIISQLVTLVILAIYGLYWGLSAHPQKGILLQSILLIIVLKTTDQFTYTAQQAAKPDLVLSDDLMKLASYLSMATSISSLLTGVLGAVLYTLLPFWLFVFIEILTEIMTLFITLTMDFRLVHSQEDQLKRATESDKGSFLEGLRYIKHQKYLIYSLVFALLMNFFSAIINVGLPIIMLRTLKVSNVLYGLTETFFFVGMLVSAWLAGKIKDPSAPLERSRKLSYGYAVGYVGISLMVLLVHGEILAVIIDGLLLFAIAIVNNLMNIPTMVWLQREVPTHIQGRLMSTITTITMVASPLGLALFGALFDWQTTQPRLRDSLIFLGGSLAIVILITGLVKLLKLDLKEAKIFSEEEYRETTLVEKKESGN</sequence>
<evidence type="ECO:0000256" key="3">
    <source>
        <dbReference type="ARBA" id="ARBA00022692"/>
    </source>
</evidence>
<name>J7CVJ7_ENTFC</name>
<evidence type="ECO:0000313" key="8">
    <source>
        <dbReference type="Proteomes" id="UP000006403"/>
    </source>
</evidence>
<dbReference type="PANTHER" id="PTHR23513">
    <property type="entry name" value="INTEGRAL MEMBRANE EFFLUX PROTEIN-RELATED"/>
    <property type="match status" value="1"/>
</dbReference>
<dbReference type="Proteomes" id="UP000006403">
    <property type="component" value="Unassembled WGS sequence"/>
</dbReference>
<feature type="transmembrane region" description="Helical" evidence="6">
    <location>
        <begin position="372"/>
        <end position="395"/>
    </location>
</feature>
<proteinExistence type="predicted"/>
<comment type="subcellular location">
    <subcellularLocation>
        <location evidence="1">Cell membrane</location>
        <topology evidence="1">Multi-pass membrane protein</topology>
    </subcellularLocation>
</comment>
<dbReference type="SUPFAM" id="SSF103473">
    <property type="entry name" value="MFS general substrate transporter"/>
    <property type="match status" value="1"/>
</dbReference>
<comment type="caution">
    <text evidence="7">The sequence shown here is derived from an EMBL/GenBank/DDBJ whole genome shotgun (WGS) entry which is preliminary data.</text>
</comment>
<keyword evidence="5 6" id="KW-0472">Membrane</keyword>
<reference evidence="7 8" key="1">
    <citation type="submission" date="2012-04" db="EMBL/GenBank/DDBJ databases">
        <authorList>
            <person name="Weinstock G."/>
            <person name="Sodergren E."/>
            <person name="Lobos E.A."/>
            <person name="Fulton L."/>
            <person name="Fulton R."/>
            <person name="Courtney L."/>
            <person name="Fronick C."/>
            <person name="O'Laughlin M."/>
            <person name="Godfrey J."/>
            <person name="Wilson R.M."/>
            <person name="Miner T."/>
            <person name="Farmer C."/>
            <person name="Delehaunty K."/>
            <person name="Cordes M."/>
            <person name="Minx P."/>
            <person name="Tomlinson C."/>
            <person name="Chen J."/>
            <person name="Wollam A."/>
            <person name="Pepin K.H."/>
            <person name="Bhonagiri V."/>
            <person name="Zhang X."/>
            <person name="Suruliraj S."/>
            <person name="Warren W."/>
            <person name="Mitreva M."/>
            <person name="Mardis E.R."/>
            <person name="Wilson R.K."/>
        </authorList>
    </citation>
    <scope>NUCLEOTIDE SEQUENCE [LARGE SCALE GENOMIC DNA]</scope>
    <source>
        <strain evidence="7 8">505</strain>
    </source>
</reference>
<dbReference type="EMBL" id="AMBL01000048">
    <property type="protein sequence ID" value="EJY45497.1"/>
    <property type="molecule type" value="Genomic_DNA"/>
</dbReference>
<keyword evidence="3 6" id="KW-0812">Transmembrane</keyword>
<dbReference type="HOGENOM" id="CLU_034180_16_4_9"/>
<evidence type="ECO:0000256" key="4">
    <source>
        <dbReference type="ARBA" id="ARBA00022989"/>
    </source>
</evidence>
<feature type="transmembrane region" description="Helical" evidence="6">
    <location>
        <begin position="26"/>
        <end position="48"/>
    </location>
</feature>
<evidence type="ECO:0000256" key="5">
    <source>
        <dbReference type="ARBA" id="ARBA00023136"/>
    </source>
</evidence>
<feature type="transmembrane region" description="Helical" evidence="6">
    <location>
        <begin position="340"/>
        <end position="360"/>
    </location>
</feature>
<evidence type="ECO:0000313" key="7">
    <source>
        <dbReference type="EMBL" id="EJY45497.1"/>
    </source>
</evidence>
<dbReference type="Gene3D" id="1.20.1250.20">
    <property type="entry name" value="MFS general substrate transporter like domains"/>
    <property type="match status" value="1"/>
</dbReference>
<dbReference type="GO" id="GO:0005886">
    <property type="term" value="C:plasma membrane"/>
    <property type="evidence" value="ECO:0007669"/>
    <property type="project" value="UniProtKB-SubCell"/>
</dbReference>
<keyword evidence="2" id="KW-1003">Cell membrane</keyword>
<feature type="transmembrane region" description="Helical" evidence="6">
    <location>
        <begin position="183"/>
        <end position="202"/>
    </location>
</feature>
<feature type="transmembrane region" description="Helical" evidence="6">
    <location>
        <begin position="315"/>
        <end position="334"/>
    </location>
</feature>
<protein>
    <submittedName>
        <fullName evidence="7">Transporter, major facilitator family protein</fullName>
    </submittedName>
</protein>
<feature type="transmembrane region" description="Helical" evidence="6">
    <location>
        <begin position="54"/>
        <end position="76"/>
    </location>
</feature>
<feature type="transmembrane region" description="Helical" evidence="6">
    <location>
        <begin position="239"/>
        <end position="261"/>
    </location>
</feature>
<dbReference type="PATRIC" id="fig|1134806.3.peg.1373"/>
<dbReference type="Pfam" id="PF07690">
    <property type="entry name" value="MFS_1"/>
    <property type="match status" value="1"/>
</dbReference>
<dbReference type="InterPro" id="IPR036259">
    <property type="entry name" value="MFS_trans_sf"/>
</dbReference>
<accession>J7CVJ7</accession>
<dbReference type="InterPro" id="IPR011701">
    <property type="entry name" value="MFS"/>
</dbReference>
<feature type="transmembrane region" description="Helical" evidence="6">
    <location>
        <begin position="155"/>
        <end position="177"/>
    </location>
</feature>
<dbReference type="GO" id="GO:0022857">
    <property type="term" value="F:transmembrane transporter activity"/>
    <property type="evidence" value="ECO:0007669"/>
    <property type="project" value="InterPro"/>
</dbReference>
<evidence type="ECO:0000256" key="6">
    <source>
        <dbReference type="SAM" id="Phobius"/>
    </source>
</evidence>
<dbReference type="CDD" id="cd06173">
    <property type="entry name" value="MFS_MefA_like"/>
    <property type="match status" value="1"/>
</dbReference>
<feature type="transmembrane region" description="Helical" evidence="6">
    <location>
        <begin position="273"/>
        <end position="294"/>
    </location>
</feature>
<dbReference type="AlphaFoldDB" id="J7CVJ7"/>
<evidence type="ECO:0000256" key="2">
    <source>
        <dbReference type="ARBA" id="ARBA00022475"/>
    </source>
</evidence>
<gene>
    <name evidence="7" type="ORF">HMPREF1348_01441</name>
</gene>
<organism evidence="7 8">
    <name type="scientific">Enterococcus faecium 505</name>
    <dbReference type="NCBI Taxonomy" id="1134806"/>
    <lineage>
        <taxon>Bacteria</taxon>
        <taxon>Bacillati</taxon>
        <taxon>Bacillota</taxon>
        <taxon>Bacilli</taxon>
        <taxon>Lactobacillales</taxon>
        <taxon>Enterococcaceae</taxon>
        <taxon>Enterococcus</taxon>
    </lineage>
</organism>